<dbReference type="Proteomes" id="UP000013827">
    <property type="component" value="Unassembled WGS sequence"/>
</dbReference>
<evidence type="ECO:0000256" key="3">
    <source>
        <dbReference type="ARBA" id="ARBA00022833"/>
    </source>
</evidence>
<dbReference type="GO" id="GO:0008270">
    <property type="term" value="F:zinc ion binding"/>
    <property type="evidence" value="ECO:0007669"/>
    <property type="project" value="UniProtKB-KW"/>
</dbReference>
<dbReference type="HOGENOM" id="CLU_2364060_0_0_1"/>
<keyword evidence="1" id="KW-0479">Metal-binding</keyword>
<name>A0A0D3IXN9_EMIH1</name>
<protein>
    <recommendedName>
        <fullName evidence="4">Zinc finger C3HC4 RING-type domain-containing protein</fullName>
    </recommendedName>
</protein>
<dbReference type="Pfam" id="PF00097">
    <property type="entry name" value="zf-C3HC4"/>
    <property type="match status" value="1"/>
</dbReference>
<dbReference type="SUPFAM" id="SSF57850">
    <property type="entry name" value="RING/U-box"/>
    <property type="match status" value="1"/>
</dbReference>
<evidence type="ECO:0000259" key="4">
    <source>
        <dbReference type="Pfam" id="PF00097"/>
    </source>
</evidence>
<dbReference type="RefSeq" id="XP_005768453.1">
    <property type="nucleotide sequence ID" value="XM_005768396.1"/>
</dbReference>
<dbReference type="GeneID" id="17262129"/>
<evidence type="ECO:0000313" key="6">
    <source>
        <dbReference type="Proteomes" id="UP000013827"/>
    </source>
</evidence>
<dbReference type="KEGG" id="ehx:EMIHUDRAFT_211069"/>
<dbReference type="AlphaFoldDB" id="A0A0D3IXN9"/>
<organism evidence="5 6">
    <name type="scientific">Emiliania huxleyi (strain CCMP1516)</name>
    <dbReference type="NCBI Taxonomy" id="280463"/>
    <lineage>
        <taxon>Eukaryota</taxon>
        <taxon>Haptista</taxon>
        <taxon>Haptophyta</taxon>
        <taxon>Prymnesiophyceae</taxon>
        <taxon>Isochrysidales</taxon>
        <taxon>Noelaerhabdaceae</taxon>
        <taxon>Emiliania</taxon>
    </lineage>
</organism>
<reference evidence="5" key="2">
    <citation type="submission" date="2024-10" db="UniProtKB">
        <authorList>
            <consortium name="EnsemblProtists"/>
        </authorList>
    </citation>
    <scope>IDENTIFICATION</scope>
</reference>
<dbReference type="InterPro" id="IPR018957">
    <property type="entry name" value="Znf_C3HC4_RING-type"/>
</dbReference>
<sequence length="96" mass="10134">MTSAQAIAAAVEEGLVLHTGGGGSGFFANLGCFWSAEAAALCYARSPEGWAAAEAKRAEPIDADSHPVATACRHIYCRKCIVDWMLDQQASLEADF</sequence>
<proteinExistence type="predicted"/>
<keyword evidence="6" id="KW-1185">Reference proteome</keyword>
<evidence type="ECO:0000313" key="5">
    <source>
        <dbReference type="EnsemblProtists" id="EOD16024"/>
    </source>
</evidence>
<reference evidence="6" key="1">
    <citation type="journal article" date="2013" name="Nature">
        <title>Pan genome of the phytoplankton Emiliania underpins its global distribution.</title>
        <authorList>
            <person name="Read B.A."/>
            <person name="Kegel J."/>
            <person name="Klute M.J."/>
            <person name="Kuo A."/>
            <person name="Lefebvre S.C."/>
            <person name="Maumus F."/>
            <person name="Mayer C."/>
            <person name="Miller J."/>
            <person name="Monier A."/>
            <person name="Salamov A."/>
            <person name="Young J."/>
            <person name="Aguilar M."/>
            <person name="Claverie J.M."/>
            <person name="Frickenhaus S."/>
            <person name="Gonzalez K."/>
            <person name="Herman E.K."/>
            <person name="Lin Y.C."/>
            <person name="Napier J."/>
            <person name="Ogata H."/>
            <person name="Sarno A.F."/>
            <person name="Shmutz J."/>
            <person name="Schroeder D."/>
            <person name="de Vargas C."/>
            <person name="Verret F."/>
            <person name="von Dassow P."/>
            <person name="Valentin K."/>
            <person name="Van de Peer Y."/>
            <person name="Wheeler G."/>
            <person name="Dacks J.B."/>
            <person name="Delwiche C.F."/>
            <person name="Dyhrman S.T."/>
            <person name="Glockner G."/>
            <person name="John U."/>
            <person name="Richards T."/>
            <person name="Worden A.Z."/>
            <person name="Zhang X."/>
            <person name="Grigoriev I.V."/>
            <person name="Allen A.E."/>
            <person name="Bidle K."/>
            <person name="Borodovsky M."/>
            <person name="Bowler C."/>
            <person name="Brownlee C."/>
            <person name="Cock J.M."/>
            <person name="Elias M."/>
            <person name="Gladyshev V.N."/>
            <person name="Groth M."/>
            <person name="Guda C."/>
            <person name="Hadaegh A."/>
            <person name="Iglesias-Rodriguez M.D."/>
            <person name="Jenkins J."/>
            <person name="Jones B.M."/>
            <person name="Lawson T."/>
            <person name="Leese F."/>
            <person name="Lindquist E."/>
            <person name="Lobanov A."/>
            <person name="Lomsadze A."/>
            <person name="Malik S.B."/>
            <person name="Marsh M.E."/>
            <person name="Mackinder L."/>
            <person name="Mock T."/>
            <person name="Mueller-Roeber B."/>
            <person name="Pagarete A."/>
            <person name="Parker M."/>
            <person name="Probert I."/>
            <person name="Quesneville H."/>
            <person name="Raines C."/>
            <person name="Rensing S.A."/>
            <person name="Riano-Pachon D.M."/>
            <person name="Richier S."/>
            <person name="Rokitta S."/>
            <person name="Shiraiwa Y."/>
            <person name="Soanes D.M."/>
            <person name="van der Giezen M."/>
            <person name="Wahlund T.M."/>
            <person name="Williams B."/>
            <person name="Wilson W."/>
            <person name="Wolfe G."/>
            <person name="Wurch L.L."/>
        </authorList>
    </citation>
    <scope>NUCLEOTIDE SEQUENCE</scope>
</reference>
<keyword evidence="3" id="KW-0862">Zinc</keyword>
<keyword evidence="2" id="KW-0863">Zinc-finger</keyword>
<dbReference type="Gene3D" id="3.30.40.10">
    <property type="entry name" value="Zinc/RING finger domain, C3HC4 (zinc finger)"/>
    <property type="match status" value="1"/>
</dbReference>
<dbReference type="EnsemblProtists" id="EOD16024">
    <property type="protein sequence ID" value="EOD16024"/>
    <property type="gene ID" value="EMIHUDRAFT_211069"/>
</dbReference>
<accession>A0A0D3IXN9</accession>
<dbReference type="PaxDb" id="2903-EOD16024"/>
<feature type="domain" description="Zinc finger C3HC4 RING-type" evidence="4">
    <location>
        <begin position="64"/>
        <end position="86"/>
    </location>
</feature>
<evidence type="ECO:0000256" key="2">
    <source>
        <dbReference type="ARBA" id="ARBA00022771"/>
    </source>
</evidence>
<dbReference type="InterPro" id="IPR013083">
    <property type="entry name" value="Znf_RING/FYVE/PHD"/>
</dbReference>
<evidence type="ECO:0000256" key="1">
    <source>
        <dbReference type="ARBA" id="ARBA00022723"/>
    </source>
</evidence>